<keyword evidence="4" id="KW-0238">DNA-binding</keyword>
<dbReference type="EMBL" id="JAJOMB010000017">
    <property type="protein sequence ID" value="MCD5314541.1"/>
    <property type="molecule type" value="Genomic_DNA"/>
</dbReference>
<dbReference type="GO" id="GO:0016987">
    <property type="term" value="F:sigma factor activity"/>
    <property type="evidence" value="ECO:0007669"/>
    <property type="project" value="UniProtKB-KW"/>
</dbReference>
<accession>A0A9X1NJX3</accession>
<evidence type="ECO:0000256" key="5">
    <source>
        <dbReference type="ARBA" id="ARBA00023163"/>
    </source>
</evidence>
<sequence length="196" mass="21890">MTDVPEEPAAPQGAASPGSDRIDTLARAAAAGDDAALNDLLALIQPEVLRRTGKMLPHREDAEEAAQDALLQVARRIGSFEGRSSFRTWLYVVVTNAARQTYRDLKRRAGEQPLTVEEQIRPDPRRTSVIAGSRIDLLEALESLESSHPQLILPFVYRDLADLEYEEIANRLDLPLGTVKSRLNQARQEVRKRLTR</sequence>
<feature type="domain" description="RNA polymerase sigma-70 region 2" evidence="7">
    <location>
        <begin position="45"/>
        <end position="108"/>
    </location>
</feature>
<dbReference type="NCBIfam" id="TIGR02937">
    <property type="entry name" value="sigma70-ECF"/>
    <property type="match status" value="1"/>
</dbReference>
<protein>
    <submittedName>
        <fullName evidence="9">RNA polymerase sigma factor</fullName>
    </submittedName>
</protein>
<keyword evidence="10" id="KW-1185">Reference proteome</keyword>
<keyword evidence="5" id="KW-0804">Transcription</keyword>
<evidence type="ECO:0000256" key="3">
    <source>
        <dbReference type="ARBA" id="ARBA00023082"/>
    </source>
</evidence>
<dbReference type="InterPro" id="IPR014284">
    <property type="entry name" value="RNA_pol_sigma-70_dom"/>
</dbReference>
<dbReference type="Pfam" id="PF08281">
    <property type="entry name" value="Sigma70_r4_2"/>
    <property type="match status" value="1"/>
</dbReference>
<dbReference type="Gene3D" id="1.10.10.10">
    <property type="entry name" value="Winged helix-like DNA-binding domain superfamily/Winged helix DNA-binding domain"/>
    <property type="match status" value="1"/>
</dbReference>
<dbReference type="AlphaFoldDB" id="A0A9X1NJX3"/>
<comment type="caution">
    <text evidence="9">The sequence shown here is derived from an EMBL/GenBank/DDBJ whole genome shotgun (WGS) entry which is preliminary data.</text>
</comment>
<evidence type="ECO:0000256" key="6">
    <source>
        <dbReference type="SAM" id="MobiDB-lite"/>
    </source>
</evidence>
<keyword evidence="2" id="KW-0805">Transcription regulation</keyword>
<feature type="region of interest" description="Disordered" evidence="6">
    <location>
        <begin position="1"/>
        <end position="20"/>
    </location>
</feature>
<dbReference type="GO" id="GO:0006352">
    <property type="term" value="P:DNA-templated transcription initiation"/>
    <property type="evidence" value="ECO:0007669"/>
    <property type="project" value="InterPro"/>
</dbReference>
<evidence type="ECO:0000313" key="10">
    <source>
        <dbReference type="Proteomes" id="UP001138997"/>
    </source>
</evidence>
<dbReference type="InterPro" id="IPR039425">
    <property type="entry name" value="RNA_pol_sigma-70-like"/>
</dbReference>
<dbReference type="InterPro" id="IPR013249">
    <property type="entry name" value="RNA_pol_sigma70_r4_t2"/>
</dbReference>
<dbReference type="Proteomes" id="UP001138997">
    <property type="component" value="Unassembled WGS sequence"/>
</dbReference>
<dbReference type="InterPro" id="IPR013325">
    <property type="entry name" value="RNA_pol_sigma_r2"/>
</dbReference>
<evidence type="ECO:0000313" key="9">
    <source>
        <dbReference type="EMBL" id="MCD5314541.1"/>
    </source>
</evidence>
<organism evidence="9 10">
    <name type="scientific">Kineosporia babensis</name>
    <dbReference type="NCBI Taxonomy" id="499548"/>
    <lineage>
        <taxon>Bacteria</taxon>
        <taxon>Bacillati</taxon>
        <taxon>Actinomycetota</taxon>
        <taxon>Actinomycetes</taxon>
        <taxon>Kineosporiales</taxon>
        <taxon>Kineosporiaceae</taxon>
        <taxon>Kineosporia</taxon>
    </lineage>
</organism>
<feature type="compositionally biased region" description="Low complexity" evidence="6">
    <location>
        <begin position="7"/>
        <end position="20"/>
    </location>
</feature>
<evidence type="ECO:0000256" key="1">
    <source>
        <dbReference type="ARBA" id="ARBA00010641"/>
    </source>
</evidence>
<dbReference type="RefSeq" id="WP_231447155.1">
    <property type="nucleotide sequence ID" value="NZ_JAJOMB010000017.1"/>
</dbReference>
<proteinExistence type="inferred from homology"/>
<dbReference type="Gene3D" id="1.10.1740.10">
    <property type="match status" value="1"/>
</dbReference>
<evidence type="ECO:0000259" key="8">
    <source>
        <dbReference type="Pfam" id="PF08281"/>
    </source>
</evidence>
<dbReference type="SUPFAM" id="SSF88946">
    <property type="entry name" value="Sigma2 domain of RNA polymerase sigma factors"/>
    <property type="match status" value="1"/>
</dbReference>
<dbReference type="PANTHER" id="PTHR43133">
    <property type="entry name" value="RNA POLYMERASE ECF-TYPE SIGMA FACTO"/>
    <property type="match status" value="1"/>
</dbReference>
<feature type="domain" description="RNA polymerase sigma factor 70 region 4 type 2" evidence="8">
    <location>
        <begin position="155"/>
        <end position="189"/>
    </location>
</feature>
<name>A0A9X1NJX3_9ACTN</name>
<keyword evidence="3" id="KW-0731">Sigma factor</keyword>
<dbReference type="InterPro" id="IPR013324">
    <property type="entry name" value="RNA_pol_sigma_r3/r4-like"/>
</dbReference>
<reference evidence="9" key="1">
    <citation type="submission" date="2021-11" db="EMBL/GenBank/DDBJ databases">
        <title>Streptomyces corallinus and Kineosporia corallina sp. nov., two new coral-derived marine actinobacteria.</title>
        <authorList>
            <person name="Buangrab K."/>
            <person name="Sutthacheep M."/>
            <person name="Yeemin T."/>
            <person name="Harunari E."/>
            <person name="Igarashi Y."/>
            <person name="Sripreechasak P."/>
            <person name="Kanchanasin P."/>
            <person name="Tanasupawat S."/>
            <person name="Phongsopitanun W."/>
        </authorList>
    </citation>
    <scope>NUCLEOTIDE SEQUENCE</scope>
    <source>
        <strain evidence="9">JCM 31032</strain>
    </source>
</reference>
<dbReference type="InterPro" id="IPR036388">
    <property type="entry name" value="WH-like_DNA-bd_sf"/>
</dbReference>
<dbReference type="Pfam" id="PF04542">
    <property type="entry name" value="Sigma70_r2"/>
    <property type="match status" value="1"/>
</dbReference>
<dbReference type="InterPro" id="IPR007627">
    <property type="entry name" value="RNA_pol_sigma70_r2"/>
</dbReference>
<dbReference type="GO" id="GO:0003677">
    <property type="term" value="F:DNA binding"/>
    <property type="evidence" value="ECO:0007669"/>
    <property type="project" value="UniProtKB-KW"/>
</dbReference>
<comment type="similarity">
    <text evidence="1">Belongs to the sigma-70 factor family. ECF subfamily.</text>
</comment>
<dbReference type="PANTHER" id="PTHR43133:SF8">
    <property type="entry name" value="RNA POLYMERASE SIGMA FACTOR HI_1459-RELATED"/>
    <property type="match status" value="1"/>
</dbReference>
<dbReference type="SUPFAM" id="SSF88659">
    <property type="entry name" value="Sigma3 and sigma4 domains of RNA polymerase sigma factors"/>
    <property type="match status" value="1"/>
</dbReference>
<evidence type="ECO:0000259" key="7">
    <source>
        <dbReference type="Pfam" id="PF04542"/>
    </source>
</evidence>
<evidence type="ECO:0000256" key="4">
    <source>
        <dbReference type="ARBA" id="ARBA00023125"/>
    </source>
</evidence>
<evidence type="ECO:0000256" key="2">
    <source>
        <dbReference type="ARBA" id="ARBA00023015"/>
    </source>
</evidence>
<gene>
    <name evidence="9" type="ORF">LR394_26895</name>
</gene>